<dbReference type="CTD" id="10186"/>
<feature type="compositionally biased region" description="Polar residues" evidence="1">
    <location>
        <begin position="1"/>
        <end position="10"/>
    </location>
</feature>
<dbReference type="AlphaFoldDB" id="M3YED5"/>
<keyword evidence="3" id="KW-1185">Reference proteome</keyword>
<dbReference type="Proteomes" id="UP000000715">
    <property type="component" value="Unplaced"/>
</dbReference>
<protein>
    <submittedName>
        <fullName evidence="4">LHFPL tetraspan subfamily member 6 protein isoform X1</fullName>
    </submittedName>
</protein>
<feature type="compositionally biased region" description="Basic and acidic residues" evidence="1">
    <location>
        <begin position="49"/>
        <end position="65"/>
    </location>
</feature>
<organism evidence="2">
    <name type="scientific">Mustela putorius furo</name>
    <name type="common">European domestic ferret</name>
    <name type="synonym">Mustela furo</name>
    <dbReference type="NCBI Taxonomy" id="9669"/>
    <lineage>
        <taxon>Eukaryota</taxon>
        <taxon>Metazoa</taxon>
        <taxon>Chordata</taxon>
        <taxon>Craniata</taxon>
        <taxon>Vertebrata</taxon>
        <taxon>Euteleostomi</taxon>
        <taxon>Mammalia</taxon>
        <taxon>Eutheria</taxon>
        <taxon>Laurasiatheria</taxon>
        <taxon>Carnivora</taxon>
        <taxon>Caniformia</taxon>
        <taxon>Musteloidea</taxon>
        <taxon>Mustelidae</taxon>
        <taxon>Mustelinae</taxon>
        <taxon>Mustela</taxon>
    </lineage>
</organism>
<feature type="compositionally biased region" description="Basic and acidic residues" evidence="1">
    <location>
        <begin position="90"/>
        <end position="106"/>
    </location>
</feature>
<name>M3YED5_MUSPF</name>
<gene>
    <name evidence="4" type="primary">LHFPL6</name>
</gene>
<dbReference type="GeneID" id="101688196"/>
<sequence>MQPGNLSGLRSPSGARRRPATFSPTSGSACLPALPSWQEPRGEGGGGVRLREQPELRPPPPRDEEGGLPGPGRPRRVRVPPAVGPWARGEGTRERGGPGRRGEEAVRASPAKGSSVPLRESPGAPRVATALRPSHRRRARAAGAPRVAAQPGLRETLRLRPDAALRPGVAAAVRDSGEEEGRAGRRGCSARGRQQVERAPRPPPASRGPSSLLQRMGS</sequence>
<reference evidence="2" key="1">
    <citation type="submission" date="2024-06" db="UniProtKB">
        <authorList>
            <consortium name="Ensembl"/>
        </authorList>
    </citation>
    <scope>IDENTIFICATION</scope>
</reference>
<dbReference type="EMBL" id="AEYP01096068">
    <property type="status" value="NOT_ANNOTATED_CDS"/>
    <property type="molecule type" value="Genomic_DNA"/>
</dbReference>
<accession>M3YED5</accession>
<evidence type="ECO:0000256" key="1">
    <source>
        <dbReference type="SAM" id="MobiDB-lite"/>
    </source>
</evidence>
<dbReference type="HOGENOM" id="CLU_1266536_0_0_1"/>
<dbReference type="RefSeq" id="XP_044928241.1">
    <property type="nucleotide sequence ID" value="XM_045072306.1"/>
</dbReference>
<dbReference type="Ensembl" id="ENSMPUT00000009849.1">
    <property type="protein sequence ID" value="ENSMPUP00000009692.1"/>
    <property type="gene ID" value="ENSMPUG00000009767.1"/>
</dbReference>
<feature type="compositionally biased region" description="Low complexity" evidence="1">
    <location>
        <begin position="79"/>
        <end position="89"/>
    </location>
</feature>
<dbReference type="OMA" id="WCPRRAP"/>
<evidence type="ECO:0000313" key="2">
    <source>
        <dbReference type="Ensembl" id="ENSMPUP00000009692.1"/>
    </source>
</evidence>
<reference evidence="4" key="2">
    <citation type="submission" date="2025-04" db="UniProtKB">
        <authorList>
            <consortium name="RefSeq"/>
        </authorList>
    </citation>
    <scope>IDENTIFICATION</scope>
    <source>
        <tissue evidence="4">Brain</tissue>
    </source>
</reference>
<feature type="region of interest" description="Disordered" evidence="1">
    <location>
        <begin position="1"/>
        <end position="218"/>
    </location>
</feature>
<proteinExistence type="predicted"/>
<evidence type="ECO:0000313" key="4">
    <source>
        <dbReference type="RefSeq" id="XP_044928241.1"/>
    </source>
</evidence>
<evidence type="ECO:0000313" key="3">
    <source>
        <dbReference type="Proteomes" id="UP000000715"/>
    </source>
</evidence>
<feature type="compositionally biased region" description="Low complexity" evidence="1">
    <location>
        <begin position="141"/>
        <end position="151"/>
    </location>
</feature>